<organism evidence="1 2">
    <name type="scientific">Alternaria tenuissima</name>
    <dbReference type="NCBI Taxonomy" id="119927"/>
    <lineage>
        <taxon>Eukaryota</taxon>
        <taxon>Fungi</taxon>
        <taxon>Dikarya</taxon>
        <taxon>Ascomycota</taxon>
        <taxon>Pezizomycotina</taxon>
        <taxon>Dothideomycetes</taxon>
        <taxon>Pleosporomycetidae</taxon>
        <taxon>Pleosporales</taxon>
        <taxon>Pleosporineae</taxon>
        <taxon>Pleosporaceae</taxon>
        <taxon>Alternaria</taxon>
        <taxon>Alternaria sect. Alternaria</taxon>
        <taxon>Alternaria alternata complex</taxon>
    </lineage>
</organism>
<dbReference type="Proteomes" id="UP000293195">
    <property type="component" value="Unassembled WGS sequence"/>
</dbReference>
<gene>
    <name evidence="1" type="ORF">AA0119_g12666</name>
</gene>
<dbReference type="EMBL" id="PDXF01000130">
    <property type="protein sequence ID" value="RYN86681.1"/>
    <property type="molecule type" value="Genomic_DNA"/>
</dbReference>
<name>A0ABY0FQW0_9PLEO</name>
<evidence type="ECO:0000313" key="2">
    <source>
        <dbReference type="Proteomes" id="UP000293195"/>
    </source>
</evidence>
<evidence type="ECO:0000313" key="1">
    <source>
        <dbReference type="EMBL" id="RYN86681.1"/>
    </source>
</evidence>
<comment type="caution">
    <text evidence="1">The sequence shown here is derived from an EMBL/GenBank/DDBJ whole genome shotgun (WGS) entry which is preliminary data.</text>
</comment>
<sequence>MAVLAGALMRVKRLIKLSMKASILNCNDGGMLGTDKEYNSTSEQANLSPCSDFDLISLRNQNKGGYSS</sequence>
<reference evidence="2" key="1">
    <citation type="journal article" date="2019" name="bioRxiv">
        <title>Genomics, evolutionary history and diagnostics of the Alternaria alternata species group including apple and Asian pear pathotypes.</title>
        <authorList>
            <person name="Armitage A.D."/>
            <person name="Cockerton H.M."/>
            <person name="Sreenivasaprasad S."/>
            <person name="Woodhall J.W."/>
            <person name="Lane C.R."/>
            <person name="Harrison R.J."/>
            <person name="Clarkson J.P."/>
        </authorList>
    </citation>
    <scope>NUCLEOTIDE SEQUENCE [LARGE SCALE GENOMIC DNA]</scope>
    <source>
        <strain evidence="2">FERA 635</strain>
    </source>
</reference>
<accession>A0ABY0FQW0</accession>
<proteinExistence type="predicted"/>
<keyword evidence="2" id="KW-1185">Reference proteome</keyword>
<protein>
    <submittedName>
        <fullName evidence="1">Uncharacterized protein</fullName>
    </submittedName>
</protein>